<evidence type="ECO:0000256" key="1">
    <source>
        <dbReference type="SAM" id="MobiDB-lite"/>
    </source>
</evidence>
<evidence type="ECO:0000313" key="2">
    <source>
        <dbReference type="EMBL" id="KPX59559.1"/>
    </source>
</evidence>
<dbReference type="EMBL" id="LJQO01000502">
    <property type="protein sequence ID" value="KPX59559.1"/>
    <property type="molecule type" value="Genomic_DNA"/>
</dbReference>
<name>A0A0N8RTG9_PSEA0</name>
<feature type="region of interest" description="Disordered" evidence="1">
    <location>
        <begin position="30"/>
        <end position="59"/>
    </location>
</feature>
<evidence type="ECO:0000313" key="3">
    <source>
        <dbReference type="Proteomes" id="UP000050469"/>
    </source>
</evidence>
<feature type="compositionally biased region" description="Polar residues" evidence="1">
    <location>
        <begin position="34"/>
        <end position="45"/>
    </location>
</feature>
<dbReference type="Proteomes" id="UP000050469">
    <property type="component" value="Unassembled WGS sequence"/>
</dbReference>
<gene>
    <name evidence="2" type="ORF">ALO53_02895</name>
</gene>
<sequence length="432" mass="47435">MNRRPPLAVAINAAAGTLQNHLLLQQMKLAQQQNAGSGSTPTGTESVRDEPHAGVVFSGNPHETVPRGLLLDDRLSPLERNVWQVFRLLINGDGVTAFPSYEKLRPYLGSSPGKSASKETVAKALTVLRLTRWLSLGQRVRDSVSGRVQGNVYILHDEPVGCAEAMEIDHHYMQLVGQALEHANKAVRLVADHAFKEFAAATGTMPSRLEVIEQRWQQQGWHDAPQTIEHAQDGTEFGIRTKGSDESDSLSSDSELSLNSASFGLVRIPNSYSTYTNTNTSVCKSFVPREAQESAPDLPSGFERFTQDQRDKAMIALQRVEPGLRTPLLDQWHHRCKSGSVKNPFGYLLSCTQKALSGEFNAQWQAPSAATQQPQVAASHSRSPTAQPPAHTQVPHHPATRALPRERDASSLVTGRDAMLSIKQMVRPRTRG</sequence>
<feature type="region of interest" description="Disordered" evidence="1">
    <location>
        <begin position="366"/>
        <end position="414"/>
    </location>
</feature>
<evidence type="ECO:0008006" key="4">
    <source>
        <dbReference type="Google" id="ProtNLM"/>
    </source>
</evidence>
<proteinExistence type="predicted"/>
<organism evidence="2 3">
    <name type="scientific">Pseudomonas amygdali pv. photiniae</name>
    <dbReference type="NCBI Taxonomy" id="251724"/>
    <lineage>
        <taxon>Bacteria</taxon>
        <taxon>Pseudomonadati</taxon>
        <taxon>Pseudomonadota</taxon>
        <taxon>Gammaproteobacteria</taxon>
        <taxon>Pseudomonadales</taxon>
        <taxon>Pseudomonadaceae</taxon>
        <taxon>Pseudomonas</taxon>
        <taxon>Pseudomonas amygdali</taxon>
    </lineage>
</organism>
<comment type="caution">
    <text evidence="2">The sequence shown here is derived from an EMBL/GenBank/DDBJ whole genome shotgun (WGS) entry which is preliminary data.</text>
</comment>
<reference evidence="2 3" key="1">
    <citation type="submission" date="2015-09" db="EMBL/GenBank/DDBJ databases">
        <title>Genome announcement of multiple Pseudomonas syringae strains.</title>
        <authorList>
            <person name="Thakur S."/>
            <person name="Wang P.W."/>
            <person name="Gong Y."/>
            <person name="Weir B.S."/>
            <person name="Guttman D.S."/>
        </authorList>
    </citation>
    <scope>NUCLEOTIDE SEQUENCE [LARGE SCALE GENOMIC DNA]</scope>
    <source>
        <strain evidence="2 3">ICMP7840</strain>
    </source>
</reference>
<dbReference type="NCBIfam" id="NF040582">
    <property type="entry name" value="STY4528_fam"/>
    <property type="match status" value="1"/>
</dbReference>
<dbReference type="PATRIC" id="fig|251724.3.peg.3929"/>
<accession>A0A0N8RTG9</accession>
<dbReference type="AlphaFoldDB" id="A0A0N8RTG9"/>
<dbReference type="InterPro" id="IPR047749">
    <property type="entry name" value="STY4528-like"/>
</dbReference>
<feature type="compositionally biased region" description="Polar residues" evidence="1">
    <location>
        <begin position="366"/>
        <end position="385"/>
    </location>
</feature>
<protein>
    <recommendedName>
        <fullName evidence="4">Helix-turn-helix domain-containing protein</fullName>
    </recommendedName>
</protein>